<evidence type="ECO:0000313" key="2">
    <source>
        <dbReference type="Proteomes" id="UP000193136"/>
    </source>
</evidence>
<dbReference type="Pfam" id="PF00132">
    <property type="entry name" value="Hexapep"/>
    <property type="match status" value="1"/>
</dbReference>
<organism evidence="1 2">
    <name type="scientific">Geothermobacter hydrogeniphilus</name>
    <dbReference type="NCBI Taxonomy" id="1969733"/>
    <lineage>
        <taxon>Bacteria</taxon>
        <taxon>Pseudomonadati</taxon>
        <taxon>Thermodesulfobacteriota</taxon>
        <taxon>Desulfuromonadia</taxon>
        <taxon>Desulfuromonadales</taxon>
        <taxon>Geothermobacteraceae</taxon>
        <taxon>Geothermobacter</taxon>
    </lineage>
</organism>
<dbReference type="SUPFAM" id="SSF51161">
    <property type="entry name" value="Trimeric LpxA-like enzymes"/>
    <property type="match status" value="1"/>
</dbReference>
<reference evidence="1 2" key="1">
    <citation type="submission" date="2017-03" db="EMBL/GenBank/DDBJ databases">
        <title>Genome sequence of Geothermobacter sp. EPR-M, Deep-Sea Iron Reducer.</title>
        <authorList>
            <person name="Tully B."/>
            <person name="Savalia P."/>
            <person name="Abuyen K."/>
            <person name="Baughan C."/>
            <person name="Romero E."/>
            <person name="Ronkowski C."/>
            <person name="Torres B."/>
            <person name="Tremblay J."/>
            <person name="Trujillo A."/>
            <person name="Tyler M."/>
            <person name="Perez-Rodriguez I."/>
            <person name="Amend J."/>
        </authorList>
    </citation>
    <scope>NUCLEOTIDE SEQUENCE [LARGE SCALE GENOMIC DNA]</scope>
    <source>
        <strain evidence="1 2">EPR-M</strain>
    </source>
</reference>
<dbReference type="PANTHER" id="PTHR23416">
    <property type="entry name" value="SIALIC ACID SYNTHASE-RELATED"/>
    <property type="match status" value="1"/>
</dbReference>
<name>A0A1X0XSP3_9BACT</name>
<dbReference type="OrthoDB" id="9815592at2"/>
<dbReference type="EMBL" id="NAAD01000025">
    <property type="protein sequence ID" value="ORJ55886.1"/>
    <property type="molecule type" value="Genomic_DNA"/>
</dbReference>
<comment type="caution">
    <text evidence="1">The sequence shown here is derived from an EMBL/GenBank/DDBJ whole genome shotgun (WGS) entry which is preliminary data.</text>
</comment>
<dbReference type="Gene3D" id="2.160.10.10">
    <property type="entry name" value="Hexapeptide repeat proteins"/>
    <property type="match status" value="1"/>
</dbReference>
<accession>A0A1X0XSP3</accession>
<dbReference type="InterPro" id="IPR001451">
    <property type="entry name" value="Hexapep"/>
</dbReference>
<dbReference type="STRING" id="1969733.B5V00_14905"/>
<dbReference type="Proteomes" id="UP000193136">
    <property type="component" value="Unassembled WGS sequence"/>
</dbReference>
<dbReference type="CDD" id="cd04647">
    <property type="entry name" value="LbH_MAT_like"/>
    <property type="match status" value="1"/>
</dbReference>
<keyword evidence="2" id="KW-1185">Reference proteome</keyword>
<protein>
    <submittedName>
        <fullName evidence="1">Capsule biosynthesis protein CapG</fullName>
    </submittedName>
</protein>
<gene>
    <name evidence="1" type="ORF">B5V00_14905</name>
</gene>
<dbReference type="AlphaFoldDB" id="A0A1X0XSP3"/>
<proteinExistence type="predicted"/>
<dbReference type="InterPro" id="IPR011004">
    <property type="entry name" value="Trimer_LpxA-like_sf"/>
</dbReference>
<dbReference type="InterPro" id="IPR051159">
    <property type="entry name" value="Hexapeptide_acetyltransf"/>
</dbReference>
<evidence type="ECO:0000313" key="1">
    <source>
        <dbReference type="EMBL" id="ORJ55886.1"/>
    </source>
</evidence>
<sequence length="166" mass="17903">MIKTYKRVKDPVEFARTLGVDVGERCRLIGITEGTFGSEPYLVSLGSHVTITSGVKFITHDGGVWVFRDESPDLDIIAPIKVGNNVFIGINSIIMPGVTIGDNCVIAAGSVVARDIPSGSVAAGVPSKTIKSVEDYQRGIIPRALNTKGLSRVEKRAFLQELFEEK</sequence>